<proteinExistence type="predicted"/>
<comment type="caution">
    <text evidence="1">The sequence shown here is derived from an EMBL/GenBank/DDBJ whole genome shotgun (WGS) entry which is preliminary data.</text>
</comment>
<sequence length="63" mass="6810">MKAFIFAVLGASNCSDGECVSVDDGAIQTQNHVTCCLLLSQDILAEVRAEMIFVKAAISFWLD</sequence>
<gene>
    <name evidence="1" type="ORF">HMPREF9997_00531</name>
</gene>
<protein>
    <submittedName>
        <fullName evidence="1">Uncharacterized protein</fullName>
    </submittedName>
</protein>
<dbReference type="HOGENOM" id="CLU_2878223_0_0_11"/>
<evidence type="ECO:0000313" key="2">
    <source>
        <dbReference type="Proteomes" id="UP000010445"/>
    </source>
</evidence>
<reference evidence="1 2" key="1">
    <citation type="submission" date="2012-05" db="EMBL/GenBank/DDBJ databases">
        <authorList>
            <person name="Weinstock G."/>
            <person name="Sodergren E."/>
            <person name="Lobos E.A."/>
            <person name="Fulton L."/>
            <person name="Fulton R."/>
            <person name="Courtney L."/>
            <person name="Fronick C."/>
            <person name="O'Laughlin M."/>
            <person name="Godfrey J."/>
            <person name="Wilson R.M."/>
            <person name="Miner T."/>
            <person name="Farmer C."/>
            <person name="Delehaunty K."/>
            <person name="Cordes M."/>
            <person name="Minx P."/>
            <person name="Tomlinson C."/>
            <person name="Chen J."/>
            <person name="Wollam A."/>
            <person name="Pepin K.H."/>
            <person name="Bhonagiri V."/>
            <person name="Zhang X."/>
            <person name="Suruliraj S."/>
            <person name="Warren W."/>
            <person name="Mitreva M."/>
            <person name="Mardis E.R."/>
            <person name="Wilson R.K."/>
        </authorList>
    </citation>
    <scope>NUCLEOTIDE SEQUENCE [LARGE SCALE GENOMIC DNA]</scope>
    <source>
        <strain evidence="1 2">F0235</strain>
    </source>
</reference>
<organism evidence="1 2">
    <name type="scientific">Corynebacterium durum F0235</name>
    <dbReference type="NCBI Taxonomy" id="1035195"/>
    <lineage>
        <taxon>Bacteria</taxon>
        <taxon>Bacillati</taxon>
        <taxon>Actinomycetota</taxon>
        <taxon>Actinomycetes</taxon>
        <taxon>Mycobacteriales</taxon>
        <taxon>Corynebacteriaceae</taxon>
        <taxon>Corynebacterium</taxon>
    </lineage>
</organism>
<dbReference type="Proteomes" id="UP000010445">
    <property type="component" value="Unassembled WGS sequence"/>
</dbReference>
<keyword evidence="2" id="KW-1185">Reference proteome</keyword>
<name>L1MKW8_9CORY</name>
<evidence type="ECO:0000313" key="1">
    <source>
        <dbReference type="EMBL" id="EKX91690.1"/>
    </source>
</evidence>
<accession>L1MKW8</accession>
<dbReference type="EMBL" id="AMEM01000010">
    <property type="protein sequence ID" value="EKX91690.1"/>
    <property type="molecule type" value="Genomic_DNA"/>
</dbReference>
<dbReference type="AlphaFoldDB" id="L1MKW8"/>